<comment type="function">
    <text evidence="9 10">This protein specifically catalyzes the removal of signal peptides from prolipoproteins.</text>
</comment>
<dbReference type="KEGG" id="nsm:JO391_17525"/>
<keyword evidence="4 9" id="KW-0812">Transmembrane</keyword>
<keyword evidence="3 9" id="KW-0645">Protease</keyword>
<dbReference type="HAMAP" id="MF_00161">
    <property type="entry name" value="LspA"/>
    <property type="match status" value="1"/>
</dbReference>
<dbReference type="GO" id="GO:0004190">
    <property type="term" value="F:aspartic-type endopeptidase activity"/>
    <property type="evidence" value="ECO:0007669"/>
    <property type="project" value="UniProtKB-UniRule"/>
</dbReference>
<evidence type="ECO:0000256" key="6">
    <source>
        <dbReference type="ARBA" id="ARBA00022801"/>
    </source>
</evidence>
<evidence type="ECO:0000256" key="4">
    <source>
        <dbReference type="ARBA" id="ARBA00022692"/>
    </source>
</evidence>
<evidence type="ECO:0000256" key="2">
    <source>
        <dbReference type="ARBA" id="ARBA00022475"/>
    </source>
</evidence>
<dbReference type="EMBL" id="CP069370">
    <property type="protein sequence ID" value="QYZ69507.1"/>
    <property type="molecule type" value="Genomic_DNA"/>
</dbReference>
<evidence type="ECO:0000256" key="8">
    <source>
        <dbReference type="ARBA" id="ARBA00023136"/>
    </source>
</evidence>
<feature type="active site" evidence="9">
    <location>
        <position position="136"/>
    </location>
</feature>
<feature type="transmembrane region" description="Helical" evidence="9">
    <location>
        <begin position="62"/>
        <end position="82"/>
    </location>
</feature>
<protein>
    <recommendedName>
        <fullName evidence="9">Lipoprotein signal peptidase</fullName>
        <ecNumber evidence="9">3.4.23.36</ecNumber>
    </recommendedName>
    <alternativeName>
        <fullName evidence="9">Prolipoprotein signal peptidase</fullName>
    </alternativeName>
    <alternativeName>
        <fullName evidence="9">Signal peptidase II</fullName>
        <shortName evidence="9">SPase II</shortName>
    </alternativeName>
</protein>
<gene>
    <name evidence="9" type="primary">lspA</name>
    <name evidence="12" type="ORF">JO391_17525</name>
</gene>
<comment type="subcellular location">
    <subcellularLocation>
        <location evidence="9">Cell membrane</location>
        <topology evidence="9">Multi-pass membrane protein</topology>
    </subcellularLocation>
</comment>
<dbReference type="GO" id="GO:0005886">
    <property type="term" value="C:plasma membrane"/>
    <property type="evidence" value="ECO:0007669"/>
    <property type="project" value="UniProtKB-SubCell"/>
</dbReference>
<dbReference type="GO" id="GO:0006508">
    <property type="term" value="P:proteolysis"/>
    <property type="evidence" value="ECO:0007669"/>
    <property type="project" value="UniProtKB-KW"/>
</dbReference>
<evidence type="ECO:0000256" key="3">
    <source>
        <dbReference type="ARBA" id="ARBA00022670"/>
    </source>
</evidence>
<keyword evidence="6 9" id="KW-0378">Hydrolase</keyword>
<evidence type="ECO:0000256" key="7">
    <source>
        <dbReference type="ARBA" id="ARBA00022989"/>
    </source>
</evidence>
<comment type="caution">
    <text evidence="9">Lacks conserved residue(s) required for the propagation of feature annotation.</text>
</comment>
<evidence type="ECO:0000313" key="12">
    <source>
        <dbReference type="EMBL" id="QYZ69507.1"/>
    </source>
</evidence>
<accession>A0A8G1EBK6</accession>
<keyword evidence="7 9" id="KW-1133">Transmembrane helix</keyword>
<evidence type="ECO:0000256" key="9">
    <source>
        <dbReference type="HAMAP-Rule" id="MF_00161"/>
    </source>
</evidence>
<evidence type="ECO:0000256" key="5">
    <source>
        <dbReference type="ARBA" id="ARBA00022750"/>
    </source>
</evidence>
<evidence type="ECO:0000256" key="1">
    <source>
        <dbReference type="ARBA" id="ARBA00006139"/>
    </source>
</evidence>
<comment type="catalytic activity">
    <reaction evidence="9 10">
        <text>Release of signal peptides from bacterial membrane prolipoproteins. Hydrolyzes -Xaa-Yaa-Zaa-|-(S,diacylglyceryl)Cys-, in which Xaa is hydrophobic (preferably Leu), and Yaa (Ala or Ser) and Zaa (Gly or Ala) have small, neutral side chains.</text>
        <dbReference type="EC" id="3.4.23.36"/>
    </reaction>
</comment>
<reference evidence="12" key="1">
    <citation type="submission" date="2021-02" db="EMBL/GenBank/DDBJ databases">
        <title>Rhodobacter shimadae sp. nov., an aerobic anoxygenic phototrophic bacterium isolated from a hot spring.</title>
        <authorList>
            <person name="Muramatsu S."/>
            <person name="Haruta S."/>
            <person name="Hirose S."/>
            <person name="Hanada S."/>
        </authorList>
    </citation>
    <scope>NUCLEOTIDE SEQUENCE</scope>
    <source>
        <strain evidence="12">N10</strain>
    </source>
</reference>
<dbReference type="EC" id="3.4.23.36" evidence="9"/>
<dbReference type="InterPro" id="IPR001872">
    <property type="entry name" value="Peptidase_A8"/>
</dbReference>
<organism evidence="12 13">
    <name type="scientific">Neotabrizicola shimadae</name>
    <dbReference type="NCBI Taxonomy" id="2807096"/>
    <lineage>
        <taxon>Bacteria</taxon>
        <taxon>Pseudomonadati</taxon>
        <taxon>Pseudomonadota</taxon>
        <taxon>Alphaproteobacteria</taxon>
        <taxon>Rhodobacterales</taxon>
        <taxon>Paracoccaceae</taxon>
        <taxon>Neotabrizicola</taxon>
    </lineage>
</organism>
<keyword evidence="13" id="KW-1185">Reference proteome</keyword>
<dbReference type="Proteomes" id="UP000826300">
    <property type="component" value="Chromosome"/>
</dbReference>
<comment type="similarity">
    <text evidence="1 9 11">Belongs to the peptidase A8 family.</text>
</comment>
<dbReference type="NCBIfam" id="TIGR00077">
    <property type="entry name" value="lspA"/>
    <property type="match status" value="1"/>
</dbReference>
<evidence type="ECO:0000256" key="11">
    <source>
        <dbReference type="RuleBase" id="RU004181"/>
    </source>
</evidence>
<feature type="transmembrane region" description="Helical" evidence="9">
    <location>
        <begin position="132"/>
        <end position="151"/>
    </location>
</feature>
<comment type="pathway">
    <text evidence="9">Protein modification; lipoprotein biosynthesis (signal peptide cleavage).</text>
</comment>
<keyword evidence="8 9" id="KW-0472">Membrane</keyword>
<dbReference type="PANTHER" id="PTHR33695:SF1">
    <property type="entry name" value="LIPOPROTEIN SIGNAL PEPTIDASE"/>
    <property type="match status" value="1"/>
</dbReference>
<keyword evidence="5 9" id="KW-0064">Aspartyl protease</keyword>
<feature type="transmembrane region" description="Helical" evidence="9">
    <location>
        <begin position="94"/>
        <end position="112"/>
    </location>
</feature>
<dbReference type="AlphaFoldDB" id="A0A8G1EBK6"/>
<feature type="active site" evidence="9">
    <location>
        <position position="117"/>
    </location>
</feature>
<dbReference type="Pfam" id="PF01252">
    <property type="entry name" value="Peptidase_A8"/>
    <property type="match status" value="1"/>
</dbReference>
<dbReference type="PANTHER" id="PTHR33695">
    <property type="entry name" value="LIPOPROTEIN SIGNAL PEPTIDASE"/>
    <property type="match status" value="1"/>
</dbReference>
<keyword evidence="2 9" id="KW-1003">Cell membrane</keyword>
<dbReference type="PRINTS" id="PR00781">
    <property type="entry name" value="LIPOSIGPTASE"/>
</dbReference>
<proteinExistence type="inferred from homology"/>
<dbReference type="PROSITE" id="PS00855">
    <property type="entry name" value="SPASE_II"/>
    <property type="match status" value="1"/>
</dbReference>
<sequence length="164" mass="17581">MHLLTLVALATFVLDQVTKWAVVHGMNLIEIGSIEVIPTVLAFHMAWNTGINFGLFAAEADYARWILIAIALGISAWVWLWVRREGADPRSQVFAGLLIGGAIGNVVDRVIYGAVADFLNVSCCGIENPFSFNVADAAIFVGALGLVLFPGKSAEPGKKGRKTP</sequence>
<evidence type="ECO:0000256" key="10">
    <source>
        <dbReference type="RuleBase" id="RU000594"/>
    </source>
</evidence>
<dbReference type="UniPathway" id="UPA00665"/>
<evidence type="ECO:0000313" key="13">
    <source>
        <dbReference type="Proteomes" id="UP000826300"/>
    </source>
</evidence>
<name>A0A8G1EBK6_9RHOB</name>
<dbReference type="RefSeq" id="WP_220661725.1">
    <property type="nucleotide sequence ID" value="NZ_CP069370.1"/>
</dbReference>